<dbReference type="InterPro" id="IPR001173">
    <property type="entry name" value="Glyco_trans_2-like"/>
</dbReference>
<dbReference type="SUPFAM" id="SSF53756">
    <property type="entry name" value="UDP-Glycosyltransferase/glycogen phosphorylase"/>
    <property type="match status" value="1"/>
</dbReference>
<evidence type="ECO:0000313" key="9">
    <source>
        <dbReference type="Proteomes" id="UP001205609"/>
    </source>
</evidence>
<proteinExistence type="inferred from homology"/>
<comment type="caution">
    <text evidence="8">The sequence shown here is derived from an EMBL/GenBank/DDBJ whole genome shotgun (WGS) entry which is preliminary data.</text>
</comment>
<keyword evidence="5" id="KW-0777">Teichoic acid biosynthesis</keyword>
<dbReference type="Proteomes" id="UP001205609">
    <property type="component" value="Unassembled WGS sequence"/>
</dbReference>
<dbReference type="Gene3D" id="3.90.550.10">
    <property type="entry name" value="Spore Coat Polysaccharide Biosynthesis Protein SpsA, Chain A"/>
    <property type="match status" value="1"/>
</dbReference>
<feature type="domain" description="Glycosyltransferase 2-like" evidence="7">
    <location>
        <begin position="7"/>
        <end position="110"/>
    </location>
</feature>
<evidence type="ECO:0000256" key="2">
    <source>
        <dbReference type="ARBA" id="ARBA00010488"/>
    </source>
</evidence>
<dbReference type="InterPro" id="IPR043149">
    <property type="entry name" value="TagF_N"/>
</dbReference>
<dbReference type="InterPro" id="IPR029044">
    <property type="entry name" value="Nucleotide-diphossugar_trans"/>
</dbReference>
<reference evidence="8 9" key="1">
    <citation type="journal article" date="2023" name="Int. J. Syst. Evol. Microbiol.">
        <title>Streptococcus sciuri sp. nov., Staphylococcus marylandisciuri sp. nov. and Staphylococcus americanisciuri sp. nov., isolated from faeces of eastern grey squirrel (Sciurus carolinensis).</title>
        <authorList>
            <person name="Volokhov D.V."/>
            <person name="Zagorodnyaya T.A."/>
            <person name="Furtak V.A."/>
            <person name="Nattanmai G."/>
            <person name="Randall L."/>
            <person name="Jose S."/>
            <person name="Gao Y."/>
            <person name="Eisenberg T."/>
            <person name="Delmonte P."/>
            <person name="Blom J."/>
            <person name="Mitchell K.K."/>
        </authorList>
    </citation>
    <scope>NUCLEOTIDE SEQUENCE [LARGE SCALE GENOMIC DNA]</scope>
    <source>
        <strain evidence="8 9">GRT3</strain>
    </source>
</reference>
<protein>
    <submittedName>
        <fullName evidence="8">Bifunctional glycosyltransferase family 2 protein/CDP-glycerol:glycerophosphate glycerophosphotransferase</fullName>
    </submittedName>
</protein>
<evidence type="ECO:0000259" key="7">
    <source>
        <dbReference type="Pfam" id="PF00535"/>
    </source>
</evidence>
<comment type="similarity">
    <text evidence="2">Belongs to the CDP-glycerol glycerophosphotransferase family.</text>
</comment>
<dbReference type="SUPFAM" id="SSF53448">
    <property type="entry name" value="Nucleotide-diphospho-sugar transferases"/>
    <property type="match status" value="1"/>
</dbReference>
<dbReference type="PANTHER" id="PTHR37316:SF3">
    <property type="entry name" value="TEICHOIC ACID GLYCEROL-PHOSPHATE TRANSFERASE"/>
    <property type="match status" value="1"/>
</dbReference>
<evidence type="ECO:0000313" key="8">
    <source>
        <dbReference type="EMBL" id="MCS4487111.1"/>
    </source>
</evidence>
<keyword evidence="6" id="KW-0472">Membrane</keyword>
<evidence type="ECO:0000256" key="3">
    <source>
        <dbReference type="ARBA" id="ARBA00022475"/>
    </source>
</evidence>
<dbReference type="EMBL" id="JANUXY010000010">
    <property type="protein sequence ID" value="MCS4487111.1"/>
    <property type="molecule type" value="Genomic_DNA"/>
</dbReference>
<dbReference type="InterPro" id="IPR051612">
    <property type="entry name" value="Teichoic_Acid_Biosynth"/>
</dbReference>
<evidence type="ECO:0000256" key="5">
    <source>
        <dbReference type="ARBA" id="ARBA00022944"/>
    </source>
</evidence>
<dbReference type="InterPro" id="IPR043148">
    <property type="entry name" value="TagF_C"/>
</dbReference>
<dbReference type="RefSeq" id="WP_259200760.1">
    <property type="nucleotide sequence ID" value="NZ_JANUXY010000010.1"/>
</dbReference>
<evidence type="ECO:0000256" key="1">
    <source>
        <dbReference type="ARBA" id="ARBA00004202"/>
    </source>
</evidence>
<name>A0ABT2F3Q5_9STAP</name>
<organism evidence="8 9">
    <name type="scientific">Staphylococcus americanisciuri</name>
    <dbReference type="NCBI Taxonomy" id="2973940"/>
    <lineage>
        <taxon>Bacteria</taxon>
        <taxon>Bacillati</taxon>
        <taxon>Bacillota</taxon>
        <taxon>Bacilli</taxon>
        <taxon>Bacillales</taxon>
        <taxon>Staphylococcaceae</taxon>
        <taxon>Staphylococcus</taxon>
    </lineage>
</organism>
<evidence type="ECO:0000256" key="4">
    <source>
        <dbReference type="ARBA" id="ARBA00022679"/>
    </source>
</evidence>
<evidence type="ECO:0000256" key="6">
    <source>
        <dbReference type="ARBA" id="ARBA00023136"/>
    </source>
</evidence>
<dbReference type="Gene3D" id="3.40.50.11820">
    <property type="match status" value="1"/>
</dbReference>
<keyword evidence="4" id="KW-0808">Transferase</keyword>
<comment type="subcellular location">
    <subcellularLocation>
        <location evidence="1">Cell membrane</location>
        <topology evidence="1">Peripheral membrane protein</topology>
    </subcellularLocation>
</comment>
<dbReference type="PANTHER" id="PTHR37316">
    <property type="entry name" value="TEICHOIC ACID GLYCEROL-PHOSPHATE PRIMASE"/>
    <property type="match status" value="1"/>
</dbReference>
<dbReference type="CDD" id="cd00761">
    <property type="entry name" value="Glyco_tranf_GTA_type"/>
    <property type="match status" value="1"/>
</dbReference>
<dbReference type="InterPro" id="IPR007554">
    <property type="entry name" value="Glycerophosphate_synth"/>
</dbReference>
<gene>
    <name evidence="8" type="ORF">NXS11_09445</name>
</gene>
<sequence length="725" mass="85065">MKNQLTMIVPFYNAELYIEACIMSIVQQTNQNFDLLLLSDGSTDASVTIAKGLLEQYQRPYQLVTLAHNQGHSEARNKAMKQVDTSYFMFLDADDTLAPYAVDSYLVYLDGTLDTLIAPISSFTVTPQTNYHVEDLQVKHGEMRTSPAVLLEHQSVCNIVFKTSIAHENHLLLNTSLNIYSDISFLIDYSLHSHRFVRLSGVSFYYQGEVYDPFASSQLTERPINVRFDDYISSFNDAFQRTQGHPEMRYSVLEAMRTFIRQEFEPSLFDIEQRYQTYGQRLAPIVRLLKPVLKKEKNLLFRLELLLLSKKTVKLARFVNKKRYQSRFIKDLLFCPNKRSYAKYMLFNSERAVKNDVIVFESFGGKTYNDSPKYIYEYMKQRYPDYQYYWIFQDINDTTLPSDCHKIEKGSPAYYDIFKKAHIWVSNARVPLFLKKKSNQCYVQTWHGTPLKRLANDMLKVRIPNTTTVDYKQHFYWATRRWDYLVSPNAYSTAIFQSAFWMQPDQILEVGYPRNDVIVKRQNDEGYLQTIRQNLGIPKDKKVILYAPTWRDDQYTDAGLYQFDLKLDLAKFKQVLSEDYVILLRLHYFIANKINLSGMDDFAYDVSEYKDVSELYLISDVLVTDYSSVMFDFGILKRPQLFYAYDVDNYDKDLRGFYIDYLKDLPGPIYQTSDDLLQGLQNLNSIQVAYQKQIEAFYQRFCSLENGKAAEYIGELIHQEIQKNT</sequence>
<dbReference type="Gene3D" id="3.40.50.12580">
    <property type="match status" value="1"/>
</dbReference>
<accession>A0ABT2F3Q5</accession>
<keyword evidence="3" id="KW-1003">Cell membrane</keyword>
<dbReference type="Pfam" id="PF04464">
    <property type="entry name" value="Glyphos_transf"/>
    <property type="match status" value="1"/>
</dbReference>
<dbReference type="Pfam" id="PF00535">
    <property type="entry name" value="Glycos_transf_2"/>
    <property type="match status" value="1"/>
</dbReference>
<keyword evidence="9" id="KW-1185">Reference proteome</keyword>